<proteinExistence type="predicted"/>
<dbReference type="InterPro" id="IPR038495">
    <property type="entry name" value="ATPase_E_C"/>
</dbReference>
<feature type="coiled-coil region" evidence="1">
    <location>
        <begin position="56"/>
        <end position="83"/>
    </location>
</feature>
<dbReference type="EMBL" id="DSOV01000030">
    <property type="protein sequence ID" value="HEN42137.1"/>
    <property type="molecule type" value="Genomic_DNA"/>
</dbReference>
<reference evidence="2" key="1">
    <citation type="journal article" date="2020" name="mSystems">
        <title>Genome- and Community-Level Interaction Insights into Carbon Utilization and Element Cycling Functions of Hydrothermarchaeota in Hydrothermal Sediment.</title>
        <authorList>
            <person name="Zhou Z."/>
            <person name="Liu Y."/>
            <person name="Xu W."/>
            <person name="Pan J."/>
            <person name="Luo Z.H."/>
            <person name="Li M."/>
        </authorList>
    </citation>
    <scope>NUCLEOTIDE SEQUENCE [LARGE SCALE GENOMIC DNA]</scope>
    <source>
        <strain evidence="2">SpSt-349</strain>
    </source>
</reference>
<keyword evidence="1" id="KW-0175">Coiled coil</keyword>
<gene>
    <name evidence="2" type="ORF">ENQ87_07135</name>
</gene>
<dbReference type="AlphaFoldDB" id="A0A831UBY2"/>
<accession>A0A831UBY2</accession>
<protein>
    <submittedName>
        <fullName evidence="2">Uncharacterized protein</fullName>
    </submittedName>
</protein>
<organism evidence="2">
    <name type="scientific">Geobacter metallireducens</name>
    <dbReference type="NCBI Taxonomy" id="28232"/>
    <lineage>
        <taxon>Bacteria</taxon>
        <taxon>Pseudomonadati</taxon>
        <taxon>Thermodesulfobacteriota</taxon>
        <taxon>Desulfuromonadia</taxon>
        <taxon>Geobacterales</taxon>
        <taxon>Geobacteraceae</taxon>
        <taxon>Geobacter</taxon>
    </lineage>
</organism>
<dbReference type="Gene3D" id="3.30.2320.30">
    <property type="entry name" value="ATP synthase, E subunit, C-terminal"/>
    <property type="match status" value="1"/>
</dbReference>
<sequence>MGYRELVEALREEGEQKAAALRRDAGEEEGRLREEAAKRLRLLGEEYARRTDAARAAAAREVLAAAERKARLLRLAAQQALAERLLRVARDSLAHVRERGGSELFASLASELPSLPWDVVRVNPADEESARRLFPGAEVITDETITGGMEVVGEEGGLRVVNTLEKRLERGWPELLPLLAADIHREAGDGGASADP</sequence>
<evidence type="ECO:0000313" key="2">
    <source>
        <dbReference type="EMBL" id="HEN42137.1"/>
    </source>
</evidence>
<comment type="caution">
    <text evidence="2">The sequence shown here is derived from an EMBL/GenBank/DDBJ whole genome shotgun (WGS) entry which is preliminary data.</text>
</comment>
<dbReference type="SUPFAM" id="SSF160527">
    <property type="entry name" value="V-type ATPase subunit E-like"/>
    <property type="match status" value="1"/>
</dbReference>
<name>A0A831UBY2_GEOME</name>
<evidence type="ECO:0000256" key="1">
    <source>
        <dbReference type="SAM" id="Coils"/>
    </source>
</evidence>